<feature type="chain" id="PRO_5046552706" evidence="2">
    <location>
        <begin position="27"/>
        <end position="338"/>
    </location>
</feature>
<dbReference type="PANTHER" id="PTHR46018:SF2">
    <property type="entry name" value="ZINC PHOSPHODIESTERASE ELAC PROTEIN 1"/>
    <property type="match status" value="1"/>
</dbReference>
<dbReference type="Gene3D" id="3.60.15.10">
    <property type="entry name" value="Ribonuclease Z/Hydroxyacylglutathione hydrolase-like"/>
    <property type="match status" value="1"/>
</dbReference>
<evidence type="ECO:0000313" key="5">
    <source>
        <dbReference type="Proteomes" id="UP001367030"/>
    </source>
</evidence>
<dbReference type="Pfam" id="PF23023">
    <property type="entry name" value="Anti-Pycsar_Apyc1"/>
    <property type="match status" value="1"/>
</dbReference>
<dbReference type="PANTHER" id="PTHR46018">
    <property type="entry name" value="ZINC PHOSPHODIESTERASE ELAC PROTEIN 1"/>
    <property type="match status" value="1"/>
</dbReference>
<organism evidence="4 5">
    <name type="scientific">Variovorax robiniae</name>
    <dbReference type="NCBI Taxonomy" id="1836199"/>
    <lineage>
        <taxon>Bacteria</taxon>
        <taxon>Pseudomonadati</taxon>
        <taxon>Pseudomonadota</taxon>
        <taxon>Betaproteobacteria</taxon>
        <taxon>Burkholderiales</taxon>
        <taxon>Comamonadaceae</taxon>
        <taxon>Variovorax</taxon>
    </lineage>
</organism>
<evidence type="ECO:0000256" key="1">
    <source>
        <dbReference type="ARBA" id="ARBA00022801"/>
    </source>
</evidence>
<dbReference type="InterPro" id="IPR044094">
    <property type="entry name" value="AtsA-like_MBL-fold"/>
</dbReference>
<evidence type="ECO:0000259" key="3">
    <source>
        <dbReference type="SMART" id="SM00849"/>
    </source>
</evidence>
<feature type="signal peptide" evidence="2">
    <location>
        <begin position="1"/>
        <end position="26"/>
    </location>
</feature>
<dbReference type="CDD" id="cd07719">
    <property type="entry name" value="arylsulfatase_AtsA-like_MBL-fold"/>
    <property type="match status" value="1"/>
</dbReference>
<dbReference type="InterPro" id="IPR001279">
    <property type="entry name" value="Metallo-B-lactamas"/>
</dbReference>
<dbReference type="SUPFAM" id="SSF56281">
    <property type="entry name" value="Metallo-hydrolase/oxidoreductase"/>
    <property type="match status" value="1"/>
</dbReference>
<proteinExistence type="predicted"/>
<keyword evidence="2" id="KW-0732">Signal</keyword>
<protein>
    <submittedName>
        <fullName evidence="4">MBL fold metallo-hydrolase</fullName>
    </submittedName>
</protein>
<evidence type="ECO:0000313" key="4">
    <source>
        <dbReference type="EMBL" id="MEJ8853262.1"/>
    </source>
</evidence>
<dbReference type="InterPro" id="IPR036866">
    <property type="entry name" value="RibonucZ/Hydroxyglut_hydro"/>
</dbReference>
<accession>A0ABU8X0F0</accession>
<feature type="domain" description="Metallo-beta-lactamase" evidence="3">
    <location>
        <begin position="46"/>
        <end position="247"/>
    </location>
</feature>
<dbReference type="EMBL" id="JBBKZS010000001">
    <property type="protein sequence ID" value="MEJ8853262.1"/>
    <property type="molecule type" value="Genomic_DNA"/>
</dbReference>
<name>A0ABU8X0F0_9BURK</name>
<gene>
    <name evidence="4" type="ORF">WKW79_01705</name>
</gene>
<evidence type="ECO:0000256" key="2">
    <source>
        <dbReference type="SAM" id="SignalP"/>
    </source>
</evidence>
<dbReference type="SMART" id="SM00849">
    <property type="entry name" value="Lactamase_B"/>
    <property type="match status" value="1"/>
</dbReference>
<comment type="caution">
    <text evidence="4">The sequence shown here is derived from an EMBL/GenBank/DDBJ whole genome shotgun (WGS) entry which is preliminary data.</text>
</comment>
<dbReference type="RefSeq" id="WP_340333362.1">
    <property type="nucleotide sequence ID" value="NZ_JBBKZS010000001.1"/>
</dbReference>
<keyword evidence="1" id="KW-0378">Hydrolase</keyword>
<dbReference type="Proteomes" id="UP001367030">
    <property type="component" value="Unassembled WGS sequence"/>
</dbReference>
<sequence>MIQFQSFIRRIAGAAAIACAAVAAHAAPLNVTLLGTGSPVPSNVRFSQSILVEAGKDKLLFDLGRGVTIRLAQLNIPFRDVTASFLTHFHSDHLVGLPDLWLTGWLPTPFASRTTPMKIYGPKGTVAMTRNLTAAFAEDIRTRIDDEKLPPAGIAFDAHDIDAGVVYENAGVKVSAFATHHGDLIEYNFGYVIEYDGKKVVISSDTTYDERIAAMAKGADLLIHEVADIDPGLLKAYPRFKEIAAHHTTPEEAGKIFSKARPKVAAYTHIITLKANAPLDVPPTEIVARTRKTYDGPLAVGEDLMRFEIDGGKVEVLDARKEKVKLDAGVDRAGSIGE</sequence>
<reference evidence="4 5" key="1">
    <citation type="submission" date="2024-03" db="EMBL/GenBank/DDBJ databases">
        <title>Novel species of the genus Variovorax.</title>
        <authorList>
            <person name="Liu Q."/>
            <person name="Xin Y.-H."/>
        </authorList>
    </citation>
    <scope>NUCLEOTIDE SEQUENCE [LARGE SCALE GENOMIC DNA]</scope>
    <source>
        <strain evidence="4 5">KACC 18901</strain>
    </source>
</reference>
<keyword evidence="5" id="KW-1185">Reference proteome</keyword>